<keyword evidence="2" id="KW-1185">Reference proteome</keyword>
<dbReference type="Proteomes" id="UP000765509">
    <property type="component" value="Unassembled WGS sequence"/>
</dbReference>
<dbReference type="Gene3D" id="3.80.10.10">
    <property type="entry name" value="Ribonuclease Inhibitor"/>
    <property type="match status" value="1"/>
</dbReference>
<proteinExistence type="predicted"/>
<dbReference type="InterPro" id="IPR032675">
    <property type="entry name" value="LRR_dom_sf"/>
</dbReference>
<dbReference type="EMBL" id="AVOT02014500">
    <property type="protein sequence ID" value="MBW0497989.1"/>
    <property type="molecule type" value="Genomic_DNA"/>
</dbReference>
<comment type="caution">
    <text evidence="1">The sequence shown here is derived from an EMBL/GenBank/DDBJ whole genome shotgun (WGS) entry which is preliminary data.</text>
</comment>
<dbReference type="OrthoDB" id="2499762at2759"/>
<evidence type="ECO:0000313" key="2">
    <source>
        <dbReference type="Proteomes" id="UP000765509"/>
    </source>
</evidence>
<protein>
    <submittedName>
        <fullName evidence="1">Uncharacterized protein</fullName>
    </submittedName>
</protein>
<evidence type="ECO:0000313" key="1">
    <source>
        <dbReference type="EMBL" id="MBW0497989.1"/>
    </source>
</evidence>
<dbReference type="SUPFAM" id="SSF52047">
    <property type="entry name" value="RNI-like"/>
    <property type="match status" value="1"/>
</dbReference>
<name>A0A9Q3D6W4_9BASI</name>
<organism evidence="1 2">
    <name type="scientific">Austropuccinia psidii MF-1</name>
    <dbReference type="NCBI Taxonomy" id="1389203"/>
    <lineage>
        <taxon>Eukaryota</taxon>
        <taxon>Fungi</taxon>
        <taxon>Dikarya</taxon>
        <taxon>Basidiomycota</taxon>
        <taxon>Pucciniomycotina</taxon>
        <taxon>Pucciniomycetes</taxon>
        <taxon>Pucciniales</taxon>
        <taxon>Sphaerophragmiaceae</taxon>
        <taxon>Austropuccinia</taxon>
    </lineage>
</organism>
<reference evidence="1" key="1">
    <citation type="submission" date="2021-03" db="EMBL/GenBank/DDBJ databases">
        <title>Draft genome sequence of rust myrtle Austropuccinia psidii MF-1, a brazilian biotype.</title>
        <authorList>
            <person name="Quecine M.C."/>
            <person name="Pachon D.M.R."/>
            <person name="Bonatelli M.L."/>
            <person name="Correr F.H."/>
            <person name="Franceschini L.M."/>
            <person name="Leite T.F."/>
            <person name="Margarido G.R.A."/>
            <person name="Almeida C.A."/>
            <person name="Ferrarezi J.A."/>
            <person name="Labate C.A."/>
        </authorList>
    </citation>
    <scope>NUCLEOTIDE SEQUENCE</scope>
    <source>
        <strain evidence="1">MF-1</strain>
    </source>
</reference>
<dbReference type="AlphaFoldDB" id="A0A9Q3D6W4"/>
<sequence length="325" mass="35829">MLGVGVSSRSHSATQEVLTSIDIISNLLSNFIPPQSNHLQAWLASLALVHPTWSQAAYLALRRHPIISSVSQLLSFQDSLWAQNLPDQPPNTLLPSRKRCAPMLVEEAVLRKLQSAKELYLEPGFFSSLPHLKSLHLSFTKLSINNFKFLLSNLARSLTELGLHNVYFVGAADSKVVFDVIFSVLHLTSLHLTGRLAGLDGIGIILSNPPPAFNSSNSLKTLCLSDAGVDSVSNFLDPFALVSCWQPNSNVPLNKLNPNHSAVSLPTGWIAYPHPVEILNYRVFTDRAQWHEPEARHALQAAARQFGIQVEIFGGVELMQRLNHS</sequence>
<gene>
    <name evidence="1" type="ORF">O181_037704</name>
</gene>
<accession>A0A9Q3D6W4</accession>